<accession>A0A0J8GV80</accession>
<evidence type="ECO:0000313" key="2">
    <source>
        <dbReference type="Proteomes" id="UP000037600"/>
    </source>
</evidence>
<evidence type="ECO:0000313" key="1">
    <source>
        <dbReference type="EMBL" id="KMT64578.1"/>
    </source>
</evidence>
<dbReference type="PATRIC" id="fig|1513271.3.peg.2850"/>
<gene>
    <name evidence="1" type="ORF">XM47_13870</name>
</gene>
<evidence type="ECO:0008006" key="3">
    <source>
        <dbReference type="Google" id="ProtNLM"/>
    </source>
</evidence>
<dbReference type="EMBL" id="LAZL01000023">
    <property type="protein sequence ID" value="KMT64578.1"/>
    <property type="molecule type" value="Genomic_DNA"/>
</dbReference>
<dbReference type="AlphaFoldDB" id="A0A0J8GV80"/>
<dbReference type="OrthoDB" id="6399230at2"/>
<organism evidence="1 2">
    <name type="scientific">Catenovulum maritimum</name>
    <dbReference type="NCBI Taxonomy" id="1513271"/>
    <lineage>
        <taxon>Bacteria</taxon>
        <taxon>Pseudomonadati</taxon>
        <taxon>Pseudomonadota</taxon>
        <taxon>Gammaproteobacteria</taxon>
        <taxon>Alteromonadales</taxon>
        <taxon>Alteromonadaceae</taxon>
        <taxon>Catenovulum</taxon>
    </lineage>
</organism>
<comment type="caution">
    <text evidence="1">The sequence shown here is derived from an EMBL/GenBank/DDBJ whole genome shotgun (WGS) entry which is preliminary data.</text>
</comment>
<sequence length="138" mass="15493">MYQTIYNAYASLSKGDLAELKRCNLKKLANCPAYFRVLKLTGAKDNSQTQRILFLLSSIDITDESEADSVAIALNKAGVKETQIVQITRGGDNSIEYLKRQLIRCKKISLTSVGKLAQYWGEQARRDLLKDFILASQD</sequence>
<dbReference type="STRING" id="1513271.XM47_13870"/>
<dbReference type="Proteomes" id="UP000037600">
    <property type="component" value="Unassembled WGS sequence"/>
</dbReference>
<keyword evidence="2" id="KW-1185">Reference proteome</keyword>
<dbReference type="InterPro" id="IPR038287">
    <property type="entry name" value="Cse2_sf"/>
</dbReference>
<reference evidence="1 2" key="1">
    <citation type="submission" date="2015-04" db="EMBL/GenBank/DDBJ databases">
        <title>Draft Genome Sequence of the Novel Agar-Digesting Marine Bacterium Q1.</title>
        <authorList>
            <person name="Li Y."/>
            <person name="Li D."/>
            <person name="Chen G."/>
            <person name="Du Z."/>
        </authorList>
    </citation>
    <scope>NUCLEOTIDE SEQUENCE [LARGE SCALE GENOMIC DNA]</scope>
    <source>
        <strain evidence="1 2">Q1</strain>
    </source>
</reference>
<protein>
    <recommendedName>
        <fullName evidence="3">Type I-E CRISPR-associated protein Cse2/CasB</fullName>
    </recommendedName>
</protein>
<dbReference type="RefSeq" id="WP_048693675.1">
    <property type="nucleotide sequence ID" value="NZ_KQ130496.1"/>
</dbReference>
<dbReference type="Gene3D" id="1.10.520.40">
    <property type="entry name" value="CRISPR-associated protein Cse2"/>
    <property type="match status" value="1"/>
</dbReference>
<name>A0A0J8GV80_9ALTE</name>
<proteinExistence type="predicted"/>